<comment type="pathway">
    <text evidence="10">Cell wall biogenesis; peptidoglycan biosynthesis.</text>
</comment>
<keyword evidence="10" id="KW-0997">Cell inner membrane</keyword>
<feature type="transmembrane region" description="Helical" evidence="10">
    <location>
        <begin position="384"/>
        <end position="403"/>
    </location>
</feature>
<dbReference type="OrthoDB" id="9816572at2"/>
<dbReference type="GO" id="GO:0034204">
    <property type="term" value="P:lipid translocation"/>
    <property type="evidence" value="ECO:0007669"/>
    <property type="project" value="TreeGrafter"/>
</dbReference>
<feature type="transmembrane region" description="Helical" evidence="10">
    <location>
        <begin position="268"/>
        <end position="287"/>
    </location>
</feature>
<keyword evidence="10 11" id="KW-0961">Cell wall biogenesis/degradation</keyword>
<evidence type="ECO:0000256" key="2">
    <source>
        <dbReference type="ARBA" id="ARBA00022475"/>
    </source>
</evidence>
<organism evidence="12 13">
    <name type="scientific">Henriciella algicola</name>
    <dbReference type="NCBI Taxonomy" id="1608422"/>
    <lineage>
        <taxon>Bacteria</taxon>
        <taxon>Pseudomonadati</taxon>
        <taxon>Pseudomonadota</taxon>
        <taxon>Alphaproteobacteria</taxon>
        <taxon>Hyphomonadales</taxon>
        <taxon>Hyphomonadaceae</taxon>
        <taxon>Henriciella</taxon>
    </lineage>
</organism>
<feature type="transmembrane region" description="Helical" evidence="10">
    <location>
        <begin position="409"/>
        <end position="433"/>
    </location>
</feature>
<evidence type="ECO:0000313" key="12">
    <source>
        <dbReference type="EMBL" id="RIJ31580.1"/>
    </source>
</evidence>
<dbReference type="NCBIfam" id="TIGR01695">
    <property type="entry name" value="murJ_mviN"/>
    <property type="match status" value="1"/>
</dbReference>
<feature type="transmembrane region" description="Helical" evidence="10">
    <location>
        <begin position="157"/>
        <end position="177"/>
    </location>
</feature>
<evidence type="ECO:0000256" key="4">
    <source>
        <dbReference type="ARBA" id="ARBA00022960"/>
    </source>
</evidence>
<gene>
    <name evidence="10 12" type="primary">murJ</name>
    <name evidence="12" type="ORF">D1222_04865</name>
</gene>
<dbReference type="GO" id="GO:0015648">
    <property type="term" value="F:lipid-linked peptidoglycan transporter activity"/>
    <property type="evidence" value="ECO:0007669"/>
    <property type="project" value="UniProtKB-UniRule"/>
</dbReference>
<proteinExistence type="inferred from homology"/>
<name>A0A399RIR1_9PROT</name>
<dbReference type="EMBL" id="QWGA01000003">
    <property type="protein sequence ID" value="RIJ31580.1"/>
    <property type="molecule type" value="Genomic_DNA"/>
</dbReference>
<dbReference type="PIRSF" id="PIRSF002869">
    <property type="entry name" value="MviN"/>
    <property type="match status" value="1"/>
</dbReference>
<evidence type="ECO:0000256" key="6">
    <source>
        <dbReference type="ARBA" id="ARBA00022989"/>
    </source>
</evidence>
<dbReference type="GO" id="GO:0071555">
    <property type="term" value="P:cell wall organization"/>
    <property type="evidence" value="ECO:0007669"/>
    <property type="project" value="UniProtKB-UniRule"/>
</dbReference>
<sequence length="517" mass="54675">MSVLRNTLTQSSWTFGSRILGFARDLVILAKLGAGPVADAFFTALMFPNLFRRVFAEGAFAQAFVPAYARTMEAEGEEAARKLAEETLRGLLAVTVGLVIVAQVAMPWIMLLLHGGYRNDPVHFPLAILLTQITMPYLAFMALAALLSGVLNSAGRFGMSAGAPTLLNLCLLAAAFMGSDNYAVAQSLAIAVTVAGALQVALLWYGVSRQKVRLSIGLPKITPGVKRVAALAIPGTIAASGMQINIVVSQALASFEAGAKSWLYSADRLYQLPLGLVGVAVGLAILPRLARAARASDEGDSRDIMDNGIGLAMALTVPAAAALMAAPFLFVDSFFTRGDFTSDDAALTAQALFHFGWGVPAFVLIKVLAPGFFAREDTRTPMNFSLISVVVNTVLGAGLFFFLKSQGVYGFPGLAIATSTAAWINVILLFATLKRRDWYNPGPELLKRLVSVILASSALGALLWYLASISGQISEVALDSKFVGAIVISLAGAAAYLVFAVLFGAIRLSDMKGALRR</sequence>
<feature type="transmembrane region" description="Helical" evidence="10">
    <location>
        <begin position="445"/>
        <end position="467"/>
    </location>
</feature>
<feature type="transmembrane region" description="Helical" evidence="10">
    <location>
        <begin position="308"/>
        <end position="331"/>
    </location>
</feature>
<keyword evidence="2 10" id="KW-1003">Cell membrane</keyword>
<keyword evidence="3 10" id="KW-0812">Transmembrane</keyword>
<dbReference type="GO" id="GO:0005886">
    <property type="term" value="C:plasma membrane"/>
    <property type="evidence" value="ECO:0007669"/>
    <property type="project" value="UniProtKB-SubCell"/>
</dbReference>
<evidence type="ECO:0000256" key="11">
    <source>
        <dbReference type="PIRNR" id="PIRNR002869"/>
    </source>
</evidence>
<protein>
    <recommendedName>
        <fullName evidence="10">Probable lipid II flippase MurJ</fullName>
    </recommendedName>
</protein>
<keyword evidence="13" id="KW-1185">Reference proteome</keyword>
<dbReference type="AlphaFoldDB" id="A0A399RIR1"/>
<keyword evidence="7 10" id="KW-0472">Membrane</keyword>
<feature type="transmembrane region" description="Helical" evidence="10">
    <location>
        <begin position="351"/>
        <end position="372"/>
    </location>
</feature>
<evidence type="ECO:0000256" key="3">
    <source>
        <dbReference type="ARBA" id="ARBA00022692"/>
    </source>
</evidence>
<reference evidence="12 13" key="1">
    <citation type="submission" date="2018-08" db="EMBL/GenBank/DDBJ databases">
        <title>Henriciella mobilis sp. nov., isolated from seawater.</title>
        <authorList>
            <person name="Cheng H."/>
            <person name="Wu Y.-H."/>
            <person name="Xu X.-W."/>
            <person name="Guo L.-L."/>
        </authorList>
    </citation>
    <scope>NUCLEOTIDE SEQUENCE [LARGE SCALE GENOMIC DNA]</scope>
    <source>
        <strain evidence="12 13">CCUG67844</strain>
    </source>
</reference>
<evidence type="ECO:0000256" key="8">
    <source>
        <dbReference type="ARBA" id="ARBA00060041"/>
    </source>
</evidence>
<evidence type="ECO:0000256" key="7">
    <source>
        <dbReference type="ARBA" id="ARBA00023136"/>
    </source>
</evidence>
<keyword evidence="6 10" id="KW-1133">Transmembrane helix</keyword>
<dbReference type="CDD" id="cd13123">
    <property type="entry name" value="MATE_MurJ_like"/>
    <property type="match status" value="1"/>
</dbReference>
<dbReference type="PRINTS" id="PR01806">
    <property type="entry name" value="VIRFACTRMVIN"/>
</dbReference>
<keyword evidence="10 11" id="KW-0813">Transport</keyword>
<dbReference type="PANTHER" id="PTHR47019:SF1">
    <property type="entry name" value="LIPID II FLIPPASE MURJ"/>
    <property type="match status" value="1"/>
</dbReference>
<accession>A0A399RIR1</accession>
<evidence type="ECO:0000256" key="10">
    <source>
        <dbReference type="HAMAP-Rule" id="MF_02078"/>
    </source>
</evidence>
<feature type="transmembrane region" description="Helical" evidence="10">
    <location>
        <begin position="482"/>
        <end position="508"/>
    </location>
</feature>
<dbReference type="RefSeq" id="WP_119453074.1">
    <property type="nucleotide sequence ID" value="NZ_QWGA01000003.1"/>
</dbReference>
<dbReference type="Proteomes" id="UP000265845">
    <property type="component" value="Unassembled WGS sequence"/>
</dbReference>
<dbReference type="InterPro" id="IPR004268">
    <property type="entry name" value="MurJ"/>
</dbReference>
<dbReference type="HAMAP" id="MF_02078">
    <property type="entry name" value="MurJ_MviN"/>
    <property type="match status" value="1"/>
</dbReference>
<keyword evidence="4 10" id="KW-0133">Cell shape</keyword>
<dbReference type="GO" id="GO:0008360">
    <property type="term" value="P:regulation of cell shape"/>
    <property type="evidence" value="ECO:0007669"/>
    <property type="project" value="UniProtKB-UniRule"/>
</dbReference>
<comment type="caution">
    <text evidence="12">The sequence shown here is derived from an EMBL/GenBank/DDBJ whole genome shotgun (WGS) entry which is preliminary data.</text>
</comment>
<evidence type="ECO:0000256" key="5">
    <source>
        <dbReference type="ARBA" id="ARBA00022984"/>
    </source>
</evidence>
<feature type="transmembrane region" description="Helical" evidence="10">
    <location>
        <begin position="91"/>
        <end position="114"/>
    </location>
</feature>
<feature type="transmembrane region" description="Helical" evidence="10">
    <location>
        <begin position="183"/>
        <end position="207"/>
    </location>
</feature>
<comment type="function">
    <text evidence="8 10 11">Involved in peptidoglycan biosynthesis. Transports lipid-linked peptidoglycan precursors from the inner to the outer leaflet of the cytoplasmic membrane.</text>
</comment>
<dbReference type="UniPathway" id="UPA00219"/>
<evidence type="ECO:0000256" key="9">
    <source>
        <dbReference type="ARBA" id="ARBA00061532"/>
    </source>
</evidence>
<feature type="transmembrane region" description="Helical" evidence="10">
    <location>
        <begin position="228"/>
        <end position="248"/>
    </location>
</feature>
<dbReference type="GO" id="GO:0009252">
    <property type="term" value="P:peptidoglycan biosynthetic process"/>
    <property type="evidence" value="ECO:0007669"/>
    <property type="project" value="UniProtKB-UniRule"/>
</dbReference>
<evidence type="ECO:0000256" key="1">
    <source>
        <dbReference type="ARBA" id="ARBA00004651"/>
    </source>
</evidence>
<evidence type="ECO:0000313" key="13">
    <source>
        <dbReference type="Proteomes" id="UP000265845"/>
    </source>
</evidence>
<dbReference type="InterPro" id="IPR051050">
    <property type="entry name" value="Lipid_II_flippase_MurJ/MviN"/>
</dbReference>
<keyword evidence="5 10" id="KW-0573">Peptidoglycan synthesis</keyword>
<feature type="transmembrane region" description="Helical" evidence="10">
    <location>
        <begin position="126"/>
        <end position="150"/>
    </location>
</feature>
<dbReference type="Pfam" id="PF03023">
    <property type="entry name" value="MurJ"/>
    <property type="match status" value="1"/>
</dbReference>
<comment type="similarity">
    <text evidence="9 10 11">Belongs to the MurJ/MviN family.</text>
</comment>
<dbReference type="PANTHER" id="PTHR47019">
    <property type="entry name" value="LIPID II FLIPPASE MURJ"/>
    <property type="match status" value="1"/>
</dbReference>
<comment type="subcellular location">
    <subcellularLocation>
        <location evidence="10">Cell inner membrane</location>
        <topology evidence="10">Multi-pass membrane protein</topology>
    </subcellularLocation>
    <subcellularLocation>
        <location evidence="1">Cell membrane</location>
        <topology evidence="1">Multi-pass membrane protein</topology>
    </subcellularLocation>
</comment>